<keyword evidence="2" id="KW-1185">Reference proteome</keyword>
<proteinExistence type="predicted"/>
<sequence>MPIFWSKIQNPIAQKEPVSIFMTKGAALLFLLNALWISSGYSQEQDSVKTDSAQQVSYDFLLVSGQYQTRTTFMGRDFGQRTPFFSTDVMYWHHSGLYLTASLSKFFIEDLSWQKGFGLGFAGQFSKKADFDFSVSEFWGASYLNASGTDNIGIVQGTVGLDWGLLYSTTQFQFLINDPADFFIVSNHSRYFELDKRLWEKAILSFEPRLSFFFGTSNYYQIGGYDLSRQELLETQKFKAQSVEMAVPFNLTLGSFEFQLEPKWVIPVNVPDYDTSTGNIQAALKVTYALPIEKSK</sequence>
<organism evidence="1 2">
    <name type="scientific">Algoriphagus lacus</name>
    <dbReference type="NCBI Taxonomy" id="2056311"/>
    <lineage>
        <taxon>Bacteria</taxon>
        <taxon>Pseudomonadati</taxon>
        <taxon>Bacteroidota</taxon>
        <taxon>Cytophagia</taxon>
        <taxon>Cytophagales</taxon>
        <taxon>Cyclobacteriaceae</taxon>
        <taxon>Algoriphagus</taxon>
    </lineage>
</organism>
<dbReference type="Proteomes" id="UP000283522">
    <property type="component" value="Unassembled WGS sequence"/>
</dbReference>
<dbReference type="AlphaFoldDB" id="A0A418PPJ1"/>
<protein>
    <recommendedName>
        <fullName evidence="3">DUF3078 domain-containing protein</fullName>
    </recommendedName>
</protein>
<evidence type="ECO:0000313" key="2">
    <source>
        <dbReference type="Proteomes" id="UP000283522"/>
    </source>
</evidence>
<reference evidence="1 2" key="1">
    <citation type="submission" date="2018-09" db="EMBL/GenBank/DDBJ databases">
        <authorList>
            <person name="Wang X."/>
            <person name="Du Z."/>
        </authorList>
    </citation>
    <scope>NUCLEOTIDE SEQUENCE [LARGE SCALE GENOMIC DNA]</scope>
    <source>
        <strain evidence="1 2">N3</strain>
    </source>
</reference>
<name>A0A418PPJ1_9BACT</name>
<accession>A0A418PPJ1</accession>
<evidence type="ECO:0000313" key="1">
    <source>
        <dbReference type="EMBL" id="RIW13997.1"/>
    </source>
</evidence>
<comment type="caution">
    <text evidence="1">The sequence shown here is derived from an EMBL/GenBank/DDBJ whole genome shotgun (WGS) entry which is preliminary data.</text>
</comment>
<gene>
    <name evidence="1" type="ORF">D0X99_14395</name>
</gene>
<dbReference type="EMBL" id="QXML01000007">
    <property type="protein sequence ID" value="RIW13997.1"/>
    <property type="molecule type" value="Genomic_DNA"/>
</dbReference>
<evidence type="ECO:0008006" key="3">
    <source>
        <dbReference type="Google" id="ProtNLM"/>
    </source>
</evidence>